<accession>A0ABY9TYI0</accession>
<keyword evidence="3" id="KW-1185">Reference proteome</keyword>
<dbReference type="Gene3D" id="2.40.160.20">
    <property type="match status" value="1"/>
</dbReference>
<evidence type="ECO:0000313" key="2">
    <source>
        <dbReference type="EMBL" id="WNC72860.1"/>
    </source>
</evidence>
<feature type="chain" id="PRO_5047235143" description="Outer membrane protein beta-barrel domain-containing protein" evidence="1">
    <location>
        <begin position="41"/>
        <end position="185"/>
    </location>
</feature>
<reference evidence="3" key="1">
    <citation type="submission" date="2023-09" db="EMBL/GenBank/DDBJ databases">
        <authorList>
            <person name="Li S."/>
            <person name="Li X."/>
            <person name="Zhang C."/>
            <person name="Zhao Z."/>
        </authorList>
    </citation>
    <scope>NUCLEOTIDE SEQUENCE [LARGE SCALE GENOMIC DNA]</scope>
    <source>
        <strain evidence="3">SQ149</strain>
    </source>
</reference>
<proteinExistence type="predicted"/>
<keyword evidence="1" id="KW-0732">Signal</keyword>
<protein>
    <recommendedName>
        <fullName evidence="4">Outer membrane protein beta-barrel domain-containing protein</fullName>
    </recommendedName>
</protein>
<dbReference type="EMBL" id="CP134145">
    <property type="protein sequence ID" value="WNC72860.1"/>
    <property type="molecule type" value="Genomic_DNA"/>
</dbReference>
<gene>
    <name evidence="2" type="ORF">RGQ13_02475</name>
</gene>
<organism evidence="2 3">
    <name type="scientific">Thalassotalea psychrophila</name>
    <dbReference type="NCBI Taxonomy" id="3065647"/>
    <lineage>
        <taxon>Bacteria</taxon>
        <taxon>Pseudomonadati</taxon>
        <taxon>Pseudomonadota</taxon>
        <taxon>Gammaproteobacteria</taxon>
        <taxon>Alteromonadales</taxon>
        <taxon>Colwelliaceae</taxon>
        <taxon>Thalassotalea</taxon>
    </lineage>
</organism>
<name>A0ABY9TYI0_9GAMM</name>
<dbReference type="Proteomes" id="UP001258994">
    <property type="component" value="Chromosome"/>
</dbReference>
<evidence type="ECO:0000313" key="3">
    <source>
        <dbReference type="Proteomes" id="UP001258994"/>
    </source>
</evidence>
<dbReference type="RefSeq" id="WP_348391975.1">
    <property type="nucleotide sequence ID" value="NZ_CP134145.1"/>
</dbReference>
<feature type="signal peptide" evidence="1">
    <location>
        <begin position="1"/>
        <end position="40"/>
    </location>
</feature>
<evidence type="ECO:0008006" key="4">
    <source>
        <dbReference type="Google" id="ProtNLM"/>
    </source>
</evidence>
<evidence type="ECO:0000256" key="1">
    <source>
        <dbReference type="SAM" id="SignalP"/>
    </source>
</evidence>
<sequence>MLVNNVYNNTNIALKIINFKVKAVVIAILLLCTVSLATSAADNDVFIGIGLSDQQQDNADSVNLSFIAGYNFYNRNFQESRFQTLTLGIEAQYSDSISGSDDTKNYSMFFAQRLYTSKHYYLKFKQGLTDFPKASTNNSDEESSHIGVGVGLGYKFNTGAIEIEYVYPNKTIHASIVEISYKYHF</sequence>